<dbReference type="EMBL" id="GBXM01107688">
    <property type="protein sequence ID" value="JAH00889.1"/>
    <property type="molecule type" value="Transcribed_RNA"/>
</dbReference>
<feature type="region of interest" description="Disordered" evidence="1">
    <location>
        <begin position="18"/>
        <end position="42"/>
    </location>
</feature>
<proteinExistence type="predicted"/>
<evidence type="ECO:0000256" key="1">
    <source>
        <dbReference type="SAM" id="MobiDB-lite"/>
    </source>
</evidence>
<dbReference type="AlphaFoldDB" id="A0A0E9P8T2"/>
<sequence>MYFKTSCPYIQYTKEVPSKKRKKNHHTAGGCSCQNNHLSPYC</sequence>
<feature type="compositionally biased region" description="Polar residues" evidence="1">
    <location>
        <begin position="32"/>
        <end position="42"/>
    </location>
</feature>
<name>A0A0E9P8T2_ANGAN</name>
<reference evidence="2" key="1">
    <citation type="submission" date="2014-11" db="EMBL/GenBank/DDBJ databases">
        <authorList>
            <person name="Amaro Gonzalez C."/>
        </authorList>
    </citation>
    <scope>NUCLEOTIDE SEQUENCE</scope>
</reference>
<evidence type="ECO:0000313" key="2">
    <source>
        <dbReference type="EMBL" id="JAH00889.1"/>
    </source>
</evidence>
<organism evidence="2">
    <name type="scientific">Anguilla anguilla</name>
    <name type="common">European freshwater eel</name>
    <name type="synonym">Muraena anguilla</name>
    <dbReference type="NCBI Taxonomy" id="7936"/>
    <lineage>
        <taxon>Eukaryota</taxon>
        <taxon>Metazoa</taxon>
        <taxon>Chordata</taxon>
        <taxon>Craniata</taxon>
        <taxon>Vertebrata</taxon>
        <taxon>Euteleostomi</taxon>
        <taxon>Actinopterygii</taxon>
        <taxon>Neopterygii</taxon>
        <taxon>Teleostei</taxon>
        <taxon>Anguilliformes</taxon>
        <taxon>Anguillidae</taxon>
        <taxon>Anguilla</taxon>
    </lineage>
</organism>
<protein>
    <submittedName>
        <fullName evidence="2">Uncharacterized protein</fullName>
    </submittedName>
</protein>
<accession>A0A0E9P8T2</accession>
<reference evidence="2" key="2">
    <citation type="journal article" date="2015" name="Fish Shellfish Immunol.">
        <title>Early steps in the European eel (Anguilla anguilla)-Vibrio vulnificus interaction in the gills: Role of the RtxA13 toxin.</title>
        <authorList>
            <person name="Callol A."/>
            <person name="Pajuelo D."/>
            <person name="Ebbesson L."/>
            <person name="Teles M."/>
            <person name="MacKenzie S."/>
            <person name="Amaro C."/>
        </authorList>
    </citation>
    <scope>NUCLEOTIDE SEQUENCE</scope>
</reference>